<dbReference type="Gramene" id="Zm00001eb002990_T001">
    <property type="protein sequence ID" value="Zm00001eb002990_P001"/>
    <property type="gene ID" value="Zm00001eb002990"/>
</dbReference>
<keyword evidence="2" id="KW-0804">Transcription</keyword>
<reference evidence="6" key="3">
    <citation type="submission" date="2021-05" db="UniProtKB">
        <authorList>
            <consortium name="EnsemblPlants"/>
        </authorList>
    </citation>
    <scope>IDENTIFICATION</scope>
    <source>
        <strain evidence="6">cv. B73</strain>
    </source>
</reference>
<reference evidence="6" key="2">
    <citation type="submission" date="2019-07" db="EMBL/GenBank/DDBJ databases">
        <authorList>
            <person name="Seetharam A."/>
            <person name="Woodhouse M."/>
            <person name="Cannon E."/>
        </authorList>
    </citation>
    <scope>NUCLEOTIDE SEQUENCE [LARGE SCALE GENOMIC DNA]</scope>
    <source>
        <strain evidence="6">cv. B73</strain>
    </source>
</reference>
<evidence type="ECO:0000313" key="7">
    <source>
        <dbReference type="Proteomes" id="UP000007305"/>
    </source>
</evidence>
<proteinExistence type="inferred from homology"/>
<evidence type="ECO:0000256" key="2">
    <source>
        <dbReference type="ARBA" id="ARBA00023163"/>
    </source>
</evidence>
<dbReference type="EMBL" id="CM007647">
    <property type="protein sequence ID" value="ONL93439.1"/>
    <property type="molecule type" value="Genomic_DNA"/>
</dbReference>
<feature type="region of interest" description="SAW" evidence="3">
    <location>
        <begin position="244"/>
        <end position="313"/>
    </location>
</feature>
<feature type="region of interest" description="Disordered" evidence="4">
    <location>
        <begin position="1"/>
        <end position="96"/>
    </location>
</feature>
<dbReference type="EnsemblPlants" id="Zm00001eb002990_T001">
    <property type="protein sequence ID" value="Zm00001eb002990_P001"/>
    <property type="gene ID" value="Zm00001eb002990"/>
</dbReference>
<dbReference type="Proteomes" id="UP000007305">
    <property type="component" value="Chromosome 1"/>
</dbReference>
<keyword evidence="7" id="KW-1185">Reference proteome</keyword>
<dbReference type="GO" id="GO:0005634">
    <property type="term" value="C:nucleus"/>
    <property type="evidence" value="ECO:0000318"/>
    <property type="project" value="GO_Central"/>
</dbReference>
<dbReference type="ExpressionAtlas" id="A0A1D6JN21">
    <property type="expression patterns" value="baseline and differential"/>
</dbReference>
<sequence length="313" mass="33289">MAGAPTPKLPSFPGPVAQAGGGFASALKPKAKAGNDEAAAAVDQLAEGPRPATPSAPARYWRGSIIGSPPSPWPGRHCSAQPSTSRRPCALRSPRPARPWRPRAVLTSYDVVLKLGAYKVFSEVSPMLQFAHPTCVQAVLDELDVFLQFAAYNEDALDAAELVAITSGDAVAVHLPVGSAHVAAMPAVLRLVKRLGAKVVVFVDRGCDSTELPFATHLLQAFQSCVSLLRVPAGLRRRRGGGANAEAVGKIERLMDKPPPLPWRTMLASAGFVLVQASTFAESQAEALLKRIALMEFRVEKRGELVSMSAWQC</sequence>
<comment type="similarity">
    <text evidence="3">Belongs to the GRAS family.</text>
</comment>
<evidence type="ECO:0000256" key="3">
    <source>
        <dbReference type="PROSITE-ProRule" id="PRU01191"/>
    </source>
</evidence>
<evidence type="ECO:0000313" key="5">
    <source>
        <dbReference type="EMBL" id="ONL93439.1"/>
    </source>
</evidence>
<evidence type="ECO:0000313" key="6">
    <source>
        <dbReference type="EnsemblPlants" id="Zm00001eb002990_P001"/>
    </source>
</evidence>
<evidence type="ECO:0000256" key="1">
    <source>
        <dbReference type="ARBA" id="ARBA00023015"/>
    </source>
</evidence>
<reference evidence="5 7" key="1">
    <citation type="submission" date="2015-12" db="EMBL/GenBank/DDBJ databases">
        <title>Update maize B73 reference genome by single molecule sequencing technologies.</title>
        <authorList>
            <consortium name="Maize Genome Sequencing Project"/>
            <person name="Ware D."/>
        </authorList>
    </citation>
    <scope>NUCLEOTIDE SEQUENCE [LARGE SCALE GENOMIC DNA]</scope>
    <source>
        <strain evidence="7">cv. B73</strain>
        <tissue evidence="5">Seedling</tissue>
    </source>
</reference>
<keyword evidence="1" id="KW-0805">Transcription regulation</keyword>
<protein>
    <submittedName>
        <fullName evidence="5">Scarecrow-like protein 6</fullName>
    </submittedName>
</protein>
<evidence type="ECO:0000256" key="4">
    <source>
        <dbReference type="SAM" id="MobiDB-lite"/>
    </source>
</evidence>
<dbReference type="InterPro" id="IPR005202">
    <property type="entry name" value="TF_GRAS"/>
</dbReference>
<dbReference type="GO" id="GO:0003700">
    <property type="term" value="F:DNA-binding transcription factor activity"/>
    <property type="evidence" value="ECO:0000318"/>
    <property type="project" value="GO_Central"/>
</dbReference>
<organism evidence="6 7">
    <name type="scientific">Zea mays</name>
    <name type="common">Maize</name>
    <dbReference type="NCBI Taxonomy" id="4577"/>
    <lineage>
        <taxon>Eukaryota</taxon>
        <taxon>Viridiplantae</taxon>
        <taxon>Streptophyta</taxon>
        <taxon>Embryophyta</taxon>
        <taxon>Tracheophyta</taxon>
        <taxon>Spermatophyta</taxon>
        <taxon>Magnoliopsida</taxon>
        <taxon>Liliopsida</taxon>
        <taxon>Poales</taxon>
        <taxon>Poaceae</taxon>
        <taxon>PACMAD clade</taxon>
        <taxon>Panicoideae</taxon>
        <taxon>Andropogonodae</taxon>
        <taxon>Andropogoneae</taxon>
        <taxon>Tripsacinae</taxon>
        <taxon>Zea</taxon>
    </lineage>
</organism>
<dbReference type="AlphaFoldDB" id="A0A1D6JN21"/>
<dbReference type="GO" id="GO:0006355">
    <property type="term" value="P:regulation of DNA-templated transcription"/>
    <property type="evidence" value="ECO:0000318"/>
    <property type="project" value="GO_Central"/>
</dbReference>
<name>A0A1D6JN21_MAIZE</name>
<dbReference type="GO" id="GO:0043565">
    <property type="term" value="F:sequence-specific DNA binding"/>
    <property type="evidence" value="ECO:0000318"/>
    <property type="project" value="GO_Central"/>
</dbReference>
<comment type="caution">
    <text evidence="3">Lacks conserved residue(s) required for the propagation of feature annotation.</text>
</comment>
<gene>
    <name evidence="5" type="ORF">ZEAMMB73_Zm00001d027569</name>
</gene>
<dbReference type="Pfam" id="PF03514">
    <property type="entry name" value="GRAS"/>
    <property type="match status" value="1"/>
</dbReference>
<accession>A0A1D6JN21</accession>
<dbReference type="SMR" id="A0A1D6JN21"/>
<dbReference type="PROSITE" id="PS50985">
    <property type="entry name" value="GRAS"/>
    <property type="match status" value="1"/>
</dbReference>